<protein>
    <submittedName>
        <fullName evidence="3">BatA and WFA domain-containing protein</fullName>
    </submittedName>
</protein>
<accession>A0ABT9IUU3</accession>
<dbReference type="Gene3D" id="3.40.50.410">
    <property type="entry name" value="von Willebrand factor, type A domain"/>
    <property type="match status" value="1"/>
</dbReference>
<dbReference type="InterPro" id="IPR024163">
    <property type="entry name" value="Aerotolerance_reg_N"/>
</dbReference>
<evidence type="ECO:0000259" key="2">
    <source>
        <dbReference type="SMART" id="SM00327"/>
    </source>
</evidence>
<keyword evidence="1" id="KW-1133">Transmembrane helix</keyword>
<feature type="transmembrane region" description="Helical" evidence="1">
    <location>
        <begin position="615"/>
        <end position="634"/>
    </location>
</feature>
<organism evidence="3 4">
    <name type="scientific">Chengkuizengella axinellae</name>
    <dbReference type="NCBI Taxonomy" id="3064388"/>
    <lineage>
        <taxon>Bacteria</taxon>
        <taxon>Bacillati</taxon>
        <taxon>Bacillota</taxon>
        <taxon>Bacilli</taxon>
        <taxon>Bacillales</taxon>
        <taxon>Paenibacillaceae</taxon>
        <taxon>Chengkuizengella</taxon>
    </lineage>
</organism>
<name>A0ABT9IUU3_9BACL</name>
<dbReference type="InterPro" id="IPR036465">
    <property type="entry name" value="vWFA_dom_sf"/>
</dbReference>
<dbReference type="PANTHER" id="PTHR37464:SF1">
    <property type="entry name" value="BLL2463 PROTEIN"/>
    <property type="match status" value="1"/>
</dbReference>
<gene>
    <name evidence="3" type="ORF">Q5Y73_03320</name>
</gene>
<dbReference type="SUPFAM" id="SSF53300">
    <property type="entry name" value="vWA-like"/>
    <property type="match status" value="1"/>
</dbReference>
<evidence type="ECO:0000313" key="3">
    <source>
        <dbReference type="EMBL" id="MDP5273124.1"/>
    </source>
</evidence>
<feature type="domain" description="VWFA" evidence="2">
    <location>
        <begin position="88"/>
        <end position="262"/>
    </location>
</feature>
<comment type="caution">
    <text evidence="3">The sequence shown here is derived from an EMBL/GenBank/DDBJ whole genome shotgun (WGS) entry which is preliminary data.</text>
</comment>
<dbReference type="EMBL" id="JAVAMP010000001">
    <property type="protein sequence ID" value="MDP5273124.1"/>
    <property type="molecule type" value="Genomic_DNA"/>
</dbReference>
<sequence length="640" mass="73059">MGFLSFSSLWFLISLPLIVLMYLFKRKYIDTVVSSHLLWNKVLRDIEANRPWQKLQNNLLLFLQLLVASFLVMVLMQPFLWVQGNHSKSHVVMVLDRSGSMQTQVSDEDGNVKTKLELAKEQILKQVNDQPSSQYSIVTIGDQPRVVLSKESDYKTISEVLNDIDVYYGQTAYKESLSLVSSLTRQEEDGEIIIYTDRQWTEDMSDLTFYVPVSVKSLSESKNSNVNIVQFGVEQAEMLSDELTATAVYTLKNQGQSEEEVEVFIYAEHQLQFVESVLLQPGQQQSFLTEDLRIADYYRLELNVDDDLKVDNISYAFSEKNETKTALLITEGNLFLEKALKLGDIKVIKVQIDSDGLMVLPKSDVDFIIVDAIDNVKLNSDEWNDLLFSKPVWYIDSLEGDEVVSLPSSDYKIIGHPVTEFISMQNIHISNAAILSDYDGGKPIVYSGDVPLIIAGTKDGYSQLIFTFNLHQSDLPLRVEFPILIQNAVEWLTNDAFDSIGQAVVGETLELAISPKTSKAQWYKQVNEQREFVTEAEETDQVILNLQTIPSEPGMYEFIEMDDNDNQLTRRYLEVVMDPFESNLDYLPELKLQQVNEIHELEVRKSSNGYDIYSIVPWLILLILIMVLLEWGVYQRGSAI</sequence>
<evidence type="ECO:0000313" key="4">
    <source>
        <dbReference type="Proteomes" id="UP001231941"/>
    </source>
</evidence>
<dbReference type="Proteomes" id="UP001231941">
    <property type="component" value="Unassembled WGS sequence"/>
</dbReference>
<feature type="transmembrane region" description="Helical" evidence="1">
    <location>
        <begin position="59"/>
        <end position="81"/>
    </location>
</feature>
<dbReference type="SMART" id="SM00327">
    <property type="entry name" value="VWA"/>
    <property type="match status" value="1"/>
</dbReference>
<proteinExistence type="predicted"/>
<dbReference type="Pfam" id="PF13519">
    <property type="entry name" value="VWA_2"/>
    <property type="match status" value="1"/>
</dbReference>
<dbReference type="RefSeq" id="WP_305990413.1">
    <property type="nucleotide sequence ID" value="NZ_JAVAMP010000001.1"/>
</dbReference>
<keyword evidence="1" id="KW-0812">Transmembrane</keyword>
<evidence type="ECO:0000256" key="1">
    <source>
        <dbReference type="SAM" id="Phobius"/>
    </source>
</evidence>
<dbReference type="InterPro" id="IPR002035">
    <property type="entry name" value="VWF_A"/>
</dbReference>
<reference evidence="3 4" key="1">
    <citation type="submission" date="2023-08" db="EMBL/GenBank/DDBJ databases">
        <authorList>
            <person name="Park J.-S."/>
        </authorList>
    </citation>
    <scope>NUCLEOTIDE SEQUENCE [LARGE SCALE GENOMIC DNA]</scope>
    <source>
        <strain evidence="3 4">2205SS18-9</strain>
    </source>
</reference>
<feature type="transmembrane region" description="Helical" evidence="1">
    <location>
        <begin position="6"/>
        <end position="24"/>
    </location>
</feature>
<dbReference type="PANTHER" id="PTHR37464">
    <property type="entry name" value="BLL2463 PROTEIN"/>
    <property type="match status" value="1"/>
</dbReference>
<dbReference type="Pfam" id="PF07584">
    <property type="entry name" value="BatA"/>
    <property type="match status" value="1"/>
</dbReference>
<keyword evidence="4" id="KW-1185">Reference proteome</keyword>
<keyword evidence="1" id="KW-0472">Membrane</keyword>